<feature type="domain" description="BT-3987-like N-terminal" evidence="2">
    <location>
        <begin position="46"/>
        <end position="155"/>
    </location>
</feature>
<dbReference type="RefSeq" id="WP_146269415.1">
    <property type="nucleotide sequence ID" value="NZ_VOEI01000001.1"/>
</dbReference>
<dbReference type="PROSITE" id="PS51257">
    <property type="entry name" value="PROKAR_LIPOPROTEIN"/>
    <property type="match status" value="1"/>
</dbReference>
<evidence type="ECO:0000259" key="2">
    <source>
        <dbReference type="Pfam" id="PF08522"/>
    </source>
</evidence>
<protein>
    <submittedName>
        <fullName evidence="3">DUF1735 domain-containing protein</fullName>
    </submittedName>
</protein>
<name>A0A563UBF8_9SPHI</name>
<feature type="signal peptide" evidence="1">
    <location>
        <begin position="1"/>
        <end position="25"/>
    </location>
</feature>
<dbReference type="OrthoDB" id="740324at2"/>
<keyword evidence="4" id="KW-1185">Reference proteome</keyword>
<organism evidence="3 4">
    <name type="scientific">Mucilaginibacter achroorhodeus</name>
    <dbReference type="NCBI Taxonomy" id="2599294"/>
    <lineage>
        <taxon>Bacteria</taxon>
        <taxon>Pseudomonadati</taxon>
        <taxon>Bacteroidota</taxon>
        <taxon>Sphingobacteriia</taxon>
        <taxon>Sphingobacteriales</taxon>
        <taxon>Sphingobacteriaceae</taxon>
        <taxon>Mucilaginibacter</taxon>
    </lineage>
</organism>
<reference evidence="3 4" key="1">
    <citation type="submission" date="2019-07" db="EMBL/GenBank/DDBJ databases">
        <authorList>
            <person name="Kim J."/>
        </authorList>
    </citation>
    <scope>NUCLEOTIDE SEQUENCE [LARGE SCALE GENOMIC DNA]</scope>
    <source>
        <strain evidence="3 4">MJ1a</strain>
    </source>
</reference>
<sequence>MKRNYKITSYILLGVTAMLSLSSCLKDSGYIDFSKNEPLVEFPLEANSGQFQSAAFDISSTPSTLQVAVNVASPAPLTSALDVTVSVDQATLDAYNSANSTNYLVLPSADYALPAKVTVPANQRLGILNITIYTDKIDPSGSFALPLKITDASGKKISNYNTLIYSVGVKNKYDGVYTVTGTMNDVVNPALTSNYPRTVDLVTTGANTNAYFDEGLSGFAHAILNGGTLSSYGQFAPVFTFDSNNKVTAVVNKYGQPSGNNRSARLDITGINAVSGTPGTSGSVIKVKYVMVQGTDRTFFDETFTYKSAR</sequence>
<evidence type="ECO:0000256" key="1">
    <source>
        <dbReference type="SAM" id="SignalP"/>
    </source>
</evidence>
<dbReference type="Pfam" id="PF08522">
    <property type="entry name" value="BT_3987-like_N"/>
    <property type="match status" value="1"/>
</dbReference>
<dbReference type="InterPro" id="IPR013728">
    <property type="entry name" value="BT_3987-like_N"/>
</dbReference>
<proteinExistence type="predicted"/>
<dbReference type="Proteomes" id="UP000318010">
    <property type="component" value="Unassembled WGS sequence"/>
</dbReference>
<evidence type="ECO:0000313" key="3">
    <source>
        <dbReference type="EMBL" id="TWR28623.1"/>
    </source>
</evidence>
<dbReference type="Gene3D" id="2.60.40.1740">
    <property type="entry name" value="hypothetical protein (bacova_03559)"/>
    <property type="match status" value="1"/>
</dbReference>
<keyword evidence="1" id="KW-0732">Signal</keyword>
<dbReference type="AlphaFoldDB" id="A0A563UBF8"/>
<evidence type="ECO:0000313" key="4">
    <source>
        <dbReference type="Proteomes" id="UP000318010"/>
    </source>
</evidence>
<feature type="chain" id="PRO_5021704268" evidence="1">
    <location>
        <begin position="26"/>
        <end position="310"/>
    </location>
</feature>
<comment type="caution">
    <text evidence="3">The sequence shown here is derived from an EMBL/GenBank/DDBJ whole genome shotgun (WGS) entry which is preliminary data.</text>
</comment>
<dbReference type="EMBL" id="VOEI01000001">
    <property type="protein sequence ID" value="TWR28623.1"/>
    <property type="molecule type" value="Genomic_DNA"/>
</dbReference>
<accession>A0A563UBF8</accession>
<gene>
    <name evidence="3" type="ORF">FPZ42_05275</name>
</gene>